<dbReference type="InterPro" id="IPR018727">
    <property type="entry name" value="DUF2267"/>
</dbReference>
<dbReference type="AlphaFoldDB" id="A0A848DIG1"/>
<protein>
    <submittedName>
        <fullName evidence="1">DUF2267 domain-containing protein</fullName>
    </submittedName>
</protein>
<proteinExistence type="predicted"/>
<dbReference type="RefSeq" id="WP_169412993.1">
    <property type="nucleotide sequence ID" value="NZ_JAAXKZ010000035.1"/>
</dbReference>
<sequence>MSHESFIQKVAERAGLSRVEAEAIAHATMRTLSERLTGGEARDLAAQLPRSFYEDLLPTDEKADGFGVDEFRRRVADRAGVDREKASAGIVAVLAAIRDTVTSTEWHDVMSQLGKEFAQLVETTG</sequence>
<organism evidence="1 2">
    <name type="scientific">Pseudonocardia bannensis</name>
    <dbReference type="NCBI Taxonomy" id="630973"/>
    <lineage>
        <taxon>Bacteria</taxon>
        <taxon>Bacillati</taxon>
        <taxon>Actinomycetota</taxon>
        <taxon>Actinomycetes</taxon>
        <taxon>Pseudonocardiales</taxon>
        <taxon>Pseudonocardiaceae</taxon>
        <taxon>Pseudonocardia</taxon>
    </lineage>
</organism>
<comment type="caution">
    <text evidence="1">The sequence shown here is derived from an EMBL/GenBank/DDBJ whole genome shotgun (WGS) entry which is preliminary data.</text>
</comment>
<dbReference type="EMBL" id="JAAXKZ010000035">
    <property type="protein sequence ID" value="NMH92281.1"/>
    <property type="molecule type" value="Genomic_DNA"/>
</dbReference>
<evidence type="ECO:0000313" key="1">
    <source>
        <dbReference type="EMBL" id="NMH92281.1"/>
    </source>
</evidence>
<reference evidence="1 2" key="1">
    <citation type="submission" date="2020-04" db="EMBL/GenBank/DDBJ databases">
        <authorList>
            <person name="Klaysubun C."/>
            <person name="Duangmal K."/>
            <person name="Lipun K."/>
        </authorList>
    </citation>
    <scope>NUCLEOTIDE SEQUENCE [LARGE SCALE GENOMIC DNA]</scope>
    <source>
        <strain evidence="1 2">DSM 45300</strain>
    </source>
</reference>
<dbReference type="Pfam" id="PF10025">
    <property type="entry name" value="DUF2267"/>
    <property type="match status" value="1"/>
</dbReference>
<keyword evidence="2" id="KW-1185">Reference proteome</keyword>
<accession>A0A848DIG1</accession>
<gene>
    <name evidence="1" type="ORF">HF519_12005</name>
</gene>
<dbReference type="Proteomes" id="UP000586918">
    <property type="component" value="Unassembled WGS sequence"/>
</dbReference>
<dbReference type="InterPro" id="IPR038282">
    <property type="entry name" value="DUF2267_sf"/>
</dbReference>
<name>A0A848DIG1_9PSEU</name>
<evidence type="ECO:0000313" key="2">
    <source>
        <dbReference type="Proteomes" id="UP000586918"/>
    </source>
</evidence>
<dbReference type="Gene3D" id="1.10.490.110">
    <property type="entry name" value="Uncharacterized conserved protein DUF2267"/>
    <property type="match status" value="1"/>
</dbReference>